<dbReference type="GO" id="GO:0005524">
    <property type="term" value="F:ATP binding"/>
    <property type="evidence" value="ECO:0007669"/>
    <property type="project" value="UniProtKB-UniRule"/>
</dbReference>
<feature type="domain" description="GHMP kinase N-terminal" evidence="10">
    <location>
        <begin position="65"/>
        <end position="142"/>
    </location>
</feature>
<feature type="active site" evidence="9">
    <location>
        <position position="11"/>
    </location>
</feature>
<evidence type="ECO:0000256" key="8">
    <source>
        <dbReference type="ARBA" id="ARBA00032554"/>
    </source>
</evidence>
<dbReference type="InterPro" id="IPR006204">
    <property type="entry name" value="GHMP_kinase_N_dom"/>
</dbReference>
<keyword evidence="9" id="KW-0414">Isoprene biosynthesis</keyword>
<dbReference type="InterPro" id="IPR013750">
    <property type="entry name" value="GHMP_kinase_C_dom"/>
</dbReference>
<dbReference type="SUPFAM" id="SSF54211">
    <property type="entry name" value="Ribosomal protein S5 domain 2-like"/>
    <property type="match status" value="1"/>
</dbReference>
<comment type="function">
    <text evidence="9">Catalyzes the phosphorylation of the position 2 hydroxy group of 4-diphosphocytidyl-2C-methyl-D-erythritol.</text>
</comment>
<dbReference type="InterPro" id="IPR014721">
    <property type="entry name" value="Ribsml_uS5_D2-typ_fold_subgr"/>
</dbReference>
<evidence type="ECO:0000313" key="12">
    <source>
        <dbReference type="EMBL" id="PAP76546.1"/>
    </source>
</evidence>
<dbReference type="Pfam" id="PF00288">
    <property type="entry name" value="GHMP_kinases_N"/>
    <property type="match status" value="1"/>
</dbReference>
<proteinExistence type="inferred from homology"/>
<evidence type="ECO:0000313" key="13">
    <source>
        <dbReference type="Proteomes" id="UP000216339"/>
    </source>
</evidence>
<dbReference type="EMBL" id="MQWD01000001">
    <property type="protein sequence ID" value="PAP76546.1"/>
    <property type="molecule type" value="Genomic_DNA"/>
</dbReference>
<dbReference type="SUPFAM" id="SSF55060">
    <property type="entry name" value="GHMP Kinase, C-terminal domain"/>
    <property type="match status" value="1"/>
</dbReference>
<dbReference type="UniPathway" id="UPA00056">
    <property type="reaction ID" value="UER00094"/>
</dbReference>
<dbReference type="GO" id="GO:0019288">
    <property type="term" value="P:isopentenyl diphosphate biosynthetic process, methylerythritol 4-phosphate pathway"/>
    <property type="evidence" value="ECO:0007669"/>
    <property type="project" value="UniProtKB-UniRule"/>
</dbReference>
<feature type="active site" evidence="9">
    <location>
        <position position="136"/>
    </location>
</feature>
<evidence type="ECO:0000256" key="5">
    <source>
        <dbReference type="ARBA" id="ARBA00022741"/>
    </source>
</evidence>
<comment type="similarity">
    <text evidence="1 9">Belongs to the GHMP kinase family. IspE subfamily.</text>
</comment>
<keyword evidence="13" id="KW-1185">Reference proteome</keyword>
<dbReference type="HAMAP" id="MF_00061">
    <property type="entry name" value="IspE"/>
    <property type="match status" value="1"/>
</dbReference>
<feature type="binding site" evidence="9">
    <location>
        <begin position="94"/>
        <end position="104"/>
    </location>
    <ligand>
        <name>ATP</name>
        <dbReference type="ChEBI" id="CHEBI:30616"/>
    </ligand>
</feature>
<comment type="caution">
    <text evidence="12">The sequence shown here is derived from an EMBL/GenBank/DDBJ whole genome shotgun (WGS) entry which is preliminary data.</text>
</comment>
<dbReference type="PANTHER" id="PTHR43527:SF2">
    <property type="entry name" value="4-DIPHOSPHOCYTIDYL-2-C-METHYL-D-ERYTHRITOL KINASE, CHLOROPLASTIC"/>
    <property type="match status" value="1"/>
</dbReference>
<evidence type="ECO:0000256" key="9">
    <source>
        <dbReference type="HAMAP-Rule" id="MF_00061"/>
    </source>
</evidence>
<dbReference type="InterPro" id="IPR004424">
    <property type="entry name" value="IspE"/>
</dbReference>
<dbReference type="AlphaFoldDB" id="A0A271IZ80"/>
<comment type="catalytic activity">
    <reaction evidence="9">
        <text>4-CDP-2-C-methyl-D-erythritol + ATP = 4-CDP-2-C-methyl-D-erythritol 2-phosphate + ADP + H(+)</text>
        <dbReference type="Rhea" id="RHEA:18437"/>
        <dbReference type="ChEBI" id="CHEBI:15378"/>
        <dbReference type="ChEBI" id="CHEBI:30616"/>
        <dbReference type="ChEBI" id="CHEBI:57823"/>
        <dbReference type="ChEBI" id="CHEBI:57919"/>
        <dbReference type="ChEBI" id="CHEBI:456216"/>
        <dbReference type="EC" id="2.7.1.148"/>
    </reaction>
</comment>
<evidence type="ECO:0000256" key="2">
    <source>
        <dbReference type="ARBA" id="ARBA00012052"/>
    </source>
</evidence>
<dbReference type="NCBIfam" id="TIGR00154">
    <property type="entry name" value="ispE"/>
    <property type="match status" value="1"/>
</dbReference>
<keyword evidence="6 9" id="KW-0418">Kinase</keyword>
<accession>A0A271IZ80</accession>
<dbReference type="PANTHER" id="PTHR43527">
    <property type="entry name" value="4-DIPHOSPHOCYTIDYL-2-C-METHYL-D-ERYTHRITOL KINASE, CHLOROPLASTIC"/>
    <property type="match status" value="1"/>
</dbReference>
<dbReference type="InterPro" id="IPR036554">
    <property type="entry name" value="GHMP_kinase_C_sf"/>
</dbReference>
<protein>
    <recommendedName>
        <fullName evidence="3 9">4-diphosphocytidyl-2-C-methyl-D-erythritol kinase</fullName>
        <shortName evidence="9">CMK</shortName>
        <ecNumber evidence="2 9">2.7.1.148</ecNumber>
    </recommendedName>
    <alternativeName>
        <fullName evidence="8 9">4-(cytidine-5'-diphospho)-2-C-methyl-D-erythritol kinase</fullName>
    </alternativeName>
</protein>
<dbReference type="GO" id="GO:0016114">
    <property type="term" value="P:terpenoid biosynthetic process"/>
    <property type="evidence" value="ECO:0007669"/>
    <property type="project" value="UniProtKB-UniRule"/>
</dbReference>
<dbReference type="Gene3D" id="3.30.230.10">
    <property type="match status" value="1"/>
</dbReference>
<dbReference type="Gene3D" id="3.30.70.890">
    <property type="entry name" value="GHMP kinase, C-terminal domain"/>
    <property type="match status" value="1"/>
</dbReference>
<evidence type="ECO:0000256" key="3">
    <source>
        <dbReference type="ARBA" id="ARBA00017473"/>
    </source>
</evidence>
<dbReference type="InterPro" id="IPR020568">
    <property type="entry name" value="Ribosomal_Su5_D2-typ_SF"/>
</dbReference>
<comment type="pathway">
    <text evidence="9">Isoprenoid biosynthesis; isopentenyl diphosphate biosynthesis via DXP pathway; isopentenyl diphosphate from 1-deoxy-D-xylulose 5-phosphate: step 3/6.</text>
</comment>
<organism evidence="12 13">
    <name type="scientific">Rubrivirga marina</name>
    <dbReference type="NCBI Taxonomy" id="1196024"/>
    <lineage>
        <taxon>Bacteria</taxon>
        <taxon>Pseudomonadati</taxon>
        <taxon>Rhodothermota</taxon>
        <taxon>Rhodothermia</taxon>
        <taxon>Rhodothermales</taxon>
        <taxon>Rubricoccaceae</taxon>
        <taxon>Rubrivirga</taxon>
    </lineage>
</organism>
<evidence type="ECO:0000256" key="7">
    <source>
        <dbReference type="ARBA" id="ARBA00022840"/>
    </source>
</evidence>
<keyword evidence="5 9" id="KW-0547">Nucleotide-binding</keyword>
<dbReference type="PIRSF" id="PIRSF010376">
    <property type="entry name" value="IspE"/>
    <property type="match status" value="1"/>
</dbReference>
<evidence type="ECO:0000259" key="10">
    <source>
        <dbReference type="Pfam" id="PF00288"/>
    </source>
</evidence>
<evidence type="ECO:0000259" key="11">
    <source>
        <dbReference type="Pfam" id="PF08544"/>
    </source>
</evidence>
<evidence type="ECO:0000256" key="6">
    <source>
        <dbReference type="ARBA" id="ARBA00022777"/>
    </source>
</evidence>
<sequence>MPVPARLAPAKVNLGLYVLRRRPDGYHDLSTVFLPLGWADRLSGRRADELVLTTTDPGLPTDGSNLVVRAALALRQWAGNPALGAALHLEKRVPYGAGLGGGSSDAAAALRLLTGLWSLDVPEADLHALALGLGSDVPFFLDGVPAYGTGRGEHLDPLLDPDGQPYRCPFWLVVAVPDIHVSTAEAFASITPDDGSRPDLAAAVVSNDLVRWRAEVTNDFQGPVEATHPEIRAAREALLDAGAGHAVLSGTGAAVVGVFEAEDTAVEAAEALPATCRVWTELPEGE</sequence>
<keyword evidence="7 9" id="KW-0067">ATP-binding</keyword>
<reference evidence="12 13" key="1">
    <citation type="submission" date="2016-11" db="EMBL/GenBank/DDBJ databases">
        <title>Study of marine rhodopsin-containing bacteria.</title>
        <authorList>
            <person name="Yoshizawa S."/>
            <person name="Kumagai Y."/>
            <person name="Kogure K."/>
        </authorList>
    </citation>
    <scope>NUCLEOTIDE SEQUENCE [LARGE SCALE GENOMIC DNA]</scope>
    <source>
        <strain evidence="12 13">SAORIC-28</strain>
    </source>
</reference>
<dbReference type="Proteomes" id="UP000216339">
    <property type="component" value="Unassembled WGS sequence"/>
</dbReference>
<evidence type="ECO:0000256" key="1">
    <source>
        <dbReference type="ARBA" id="ARBA00009684"/>
    </source>
</evidence>
<gene>
    <name evidence="9" type="primary">ispE</name>
    <name evidence="12" type="ORF">BSZ37_08880</name>
</gene>
<dbReference type="OrthoDB" id="9809438at2"/>
<dbReference type="Pfam" id="PF08544">
    <property type="entry name" value="GHMP_kinases_C"/>
    <property type="match status" value="1"/>
</dbReference>
<evidence type="ECO:0000256" key="4">
    <source>
        <dbReference type="ARBA" id="ARBA00022679"/>
    </source>
</evidence>
<dbReference type="EC" id="2.7.1.148" evidence="2 9"/>
<name>A0A271IZ80_9BACT</name>
<dbReference type="GO" id="GO:0050515">
    <property type="term" value="F:4-(cytidine 5'-diphospho)-2-C-methyl-D-erythritol kinase activity"/>
    <property type="evidence" value="ECO:0007669"/>
    <property type="project" value="UniProtKB-UniRule"/>
</dbReference>
<keyword evidence="4 9" id="KW-0808">Transferase</keyword>
<feature type="domain" description="GHMP kinase C-terminal" evidence="11">
    <location>
        <begin position="201"/>
        <end position="276"/>
    </location>
</feature>